<sequence>MSEKINPQTRLIVSIILFIATFISLTSQTMMTTAIPVIQTTMHQPLALVQWLTTGYTLIIGIITPLTSNLYEKYSNRSLFLSTIGIFIIGTAIGSLAPNFWLLLLGRLIQACAGGILMSFQMTAMITIYPAEKRGTIIGLSSLILAFGPAIGPTLAGFILATLGWRYLFILVLPFMIVVWLIGYRTFPNFTTPKAIKIETISVILSLLGTGLALSSLSFIQTQPLEGSAMLIVGLILIYLFAKRQLRLKQPMLKITIFKSRAFRMMTIIGILAFMILLGTEQMVSIYVQDAMHMSSMTAGLVLLPGAASNAITAAFVGRAYDNYGPKWLITSGAILMLIATIPLVTMTAHTALWVVTLAYALRMIGNALVFSPAMSEAFIELKPDEIDHATALFNAIRQMFAAVSITMLVLISSVPASLVRGMHWAMWLTAIFIISLLIVFLLYITKGRSAKV</sequence>
<dbReference type="PANTHER" id="PTHR42718">
    <property type="entry name" value="MAJOR FACILITATOR SUPERFAMILY MULTIDRUG TRANSPORTER MFSC"/>
    <property type="match status" value="1"/>
</dbReference>
<evidence type="ECO:0000256" key="1">
    <source>
        <dbReference type="ARBA" id="ARBA00004651"/>
    </source>
</evidence>
<dbReference type="SUPFAM" id="SSF103473">
    <property type="entry name" value="MFS general substrate transporter"/>
    <property type="match status" value="1"/>
</dbReference>
<dbReference type="Gene3D" id="1.20.1250.20">
    <property type="entry name" value="MFS general substrate transporter like domains"/>
    <property type="match status" value="1"/>
</dbReference>
<dbReference type="InterPro" id="IPR011701">
    <property type="entry name" value="MFS"/>
</dbReference>
<evidence type="ECO:0000259" key="7">
    <source>
        <dbReference type="PROSITE" id="PS50850"/>
    </source>
</evidence>
<keyword evidence="5 6" id="KW-0472">Membrane</keyword>
<comment type="caution">
    <text evidence="8">The sequence shown here is derived from an EMBL/GenBank/DDBJ whole genome shotgun (WGS) entry which is preliminary data.</text>
</comment>
<feature type="transmembrane region" description="Helical" evidence="6">
    <location>
        <begin position="199"/>
        <end position="219"/>
    </location>
</feature>
<evidence type="ECO:0000256" key="3">
    <source>
        <dbReference type="ARBA" id="ARBA00022692"/>
    </source>
</evidence>
<dbReference type="InterPro" id="IPR020846">
    <property type="entry name" value="MFS_dom"/>
</dbReference>
<reference evidence="8 9" key="1">
    <citation type="journal article" date="2015" name="Genome Announc.">
        <title>Expanding the biotechnology potential of lactobacilli through comparative genomics of 213 strains and associated genera.</title>
        <authorList>
            <person name="Sun Z."/>
            <person name="Harris H.M."/>
            <person name="McCann A."/>
            <person name="Guo C."/>
            <person name="Argimon S."/>
            <person name="Zhang W."/>
            <person name="Yang X."/>
            <person name="Jeffery I.B."/>
            <person name="Cooney J.C."/>
            <person name="Kagawa T.F."/>
            <person name="Liu W."/>
            <person name="Song Y."/>
            <person name="Salvetti E."/>
            <person name="Wrobel A."/>
            <person name="Rasinkangas P."/>
            <person name="Parkhill J."/>
            <person name="Rea M.C."/>
            <person name="O'Sullivan O."/>
            <person name="Ritari J."/>
            <person name="Douillard F.P."/>
            <person name="Paul Ross R."/>
            <person name="Yang R."/>
            <person name="Briner A.E."/>
            <person name="Felis G.E."/>
            <person name="de Vos W.M."/>
            <person name="Barrangou R."/>
            <person name="Klaenhammer T.R."/>
            <person name="Caufield P.W."/>
            <person name="Cui Y."/>
            <person name="Zhang H."/>
            <person name="O'Toole P.W."/>
        </authorList>
    </citation>
    <scope>NUCLEOTIDE SEQUENCE [LARGE SCALE GENOMIC DNA]</scope>
    <source>
        <strain evidence="8 9">DSM 20253</strain>
    </source>
</reference>
<organism evidence="8 9">
    <name type="scientific">Loigolactobacillus rennini DSM 20253</name>
    <dbReference type="NCBI Taxonomy" id="1423796"/>
    <lineage>
        <taxon>Bacteria</taxon>
        <taxon>Bacillati</taxon>
        <taxon>Bacillota</taxon>
        <taxon>Bacilli</taxon>
        <taxon>Lactobacillales</taxon>
        <taxon>Lactobacillaceae</taxon>
        <taxon>Loigolactobacillus</taxon>
    </lineage>
</organism>
<evidence type="ECO:0000256" key="2">
    <source>
        <dbReference type="ARBA" id="ARBA00022448"/>
    </source>
</evidence>
<comment type="subcellular location">
    <subcellularLocation>
        <location evidence="1">Cell membrane</location>
        <topology evidence="1">Multi-pass membrane protein</topology>
    </subcellularLocation>
</comment>
<dbReference type="GO" id="GO:0005886">
    <property type="term" value="C:plasma membrane"/>
    <property type="evidence" value="ECO:0007669"/>
    <property type="project" value="UniProtKB-SubCell"/>
</dbReference>
<dbReference type="PATRIC" id="fig|1423796.3.peg.277"/>
<feature type="domain" description="Major facilitator superfamily (MFS) profile" evidence="7">
    <location>
        <begin position="13"/>
        <end position="449"/>
    </location>
</feature>
<dbReference type="STRING" id="1423796.FC24_GL000266"/>
<feature type="transmembrane region" description="Helical" evidence="6">
    <location>
        <begin position="392"/>
        <end position="413"/>
    </location>
</feature>
<keyword evidence="9" id="KW-1185">Reference proteome</keyword>
<evidence type="ECO:0000256" key="4">
    <source>
        <dbReference type="ARBA" id="ARBA00022989"/>
    </source>
</evidence>
<dbReference type="Pfam" id="PF07690">
    <property type="entry name" value="MFS_1"/>
    <property type="match status" value="1"/>
</dbReference>
<accession>A0A0R2CTI2</accession>
<dbReference type="PROSITE" id="PS50850">
    <property type="entry name" value="MFS"/>
    <property type="match status" value="1"/>
</dbReference>
<dbReference type="OrthoDB" id="9816041at2"/>
<feature type="transmembrane region" description="Helical" evidence="6">
    <location>
        <begin position="425"/>
        <end position="445"/>
    </location>
</feature>
<keyword evidence="4 6" id="KW-1133">Transmembrane helix</keyword>
<feature type="transmembrane region" description="Helical" evidence="6">
    <location>
        <begin position="47"/>
        <end position="67"/>
    </location>
</feature>
<dbReference type="RefSeq" id="WP_057874706.1">
    <property type="nucleotide sequence ID" value="NZ_AYYI01000087.1"/>
</dbReference>
<dbReference type="Gene3D" id="1.20.1720.10">
    <property type="entry name" value="Multidrug resistance protein D"/>
    <property type="match status" value="1"/>
</dbReference>
<dbReference type="GO" id="GO:0022857">
    <property type="term" value="F:transmembrane transporter activity"/>
    <property type="evidence" value="ECO:0007669"/>
    <property type="project" value="InterPro"/>
</dbReference>
<name>A0A0R2CTI2_9LACO</name>
<keyword evidence="3 6" id="KW-0812">Transmembrane</keyword>
<keyword evidence="2" id="KW-0813">Transport</keyword>
<feature type="transmembrane region" description="Helical" evidence="6">
    <location>
        <begin position="299"/>
        <end position="321"/>
    </location>
</feature>
<feature type="transmembrane region" description="Helical" evidence="6">
    <location>
        <begin position="108"/>
        <end position="129"/>
    </location>
</feature>
<feature type="transmembrane region" description="Helical" evidence="6">
    <location>
        <begin position="12"/>
        <end position="35"/>
    </location>
</feature>
<protein>
    <submittedName>
        <fullName evidence="8">Multidrug resistance protein b</fullName>
    </submittedName>
</protein>
<dbReference type="Proteomes" id="UP000051638">
    <property type="component" value="Unassembled WGS sequence"/>
</dbReference>
<feature type="transmembrane region" description="Helical" evidence="6">
    <location>
        <begin position="79"/>
        <end position="102"/>
    </location>
</feature>
<gene>
    <name evidence="8" type="ORF">FC24_GL000266</name>
</gene>
<dbReference type="InterPro" id="IPR036259">
    <property type="entry name" value="MFS_trans_sf"/>
</dbReference>
<feature type="transmembrane region" description="Helical" evidence="6">
    <location>
        <begin position="167"/>
        <end position="187"/>
    </location>
</feature>
<dbReference type="PANTHER" id="PTHR42718:SF24">
    <property type="entry name" value="MAJOR FACILITATOR SUPERFAMILY (MFS) PROFILE DOMAIN-CONTAINING PROTEIN"/>
    <property type="match status" value="1"/>
</dbReference>
<evidence type="ECO:0000313" key="8">
    <source>
        <dbReference type="EMBL" id="KRM94698.1"/>
    </source>
</evidence>
<dbReference type="PRINTS" id="PR01036">
    <property type="entry name" value="TCRTETB"/>
</dbReference>
<dbReference type="EMBL" id="AYYI01000087">
    <property type="protein sequence ID" value="KRM94698.1"/>
    <property type="molecule type" value="Genomic_DNA"/>
</dbReference>
<proteinExistence type="predicted"/>
<evidence type="ECO:0000313" key="9">
    <source>
        <dbReference type="Proteomes" id="UP000051638"/>
    </source>
</evidence>
<feature type="transmembrane region" description="Helical" evidence="6">
    <location>
        <begin position="352"/>
        <end position="371"/>
    </location>
</feature>
<feature type="transmembrane region" description="Helical" evidence="6">
    <location>
        <begin position="262"/>
        <end position="279"/>
    </location>
</feature>
<feature type="transmembrane region" description="Helical" evidence="6">
    <location>
        <begin position="136"/>
        <end position="161"/>
    </location>
</feature>
<evidence type="ECO:0000256" key="5">
    <source>
        <dbReference type="ARBA" id="ARBA00023136"/>
    </source>
</evidence>
<feature type="transmembrane region" description="Helical" evidence="6">
    <location>
        <begin position="225"/>
        <end position="242"/>
    </location>
</feature>
<dbReference type="AlphaFoldDB" id="A0A0R2CTI2"/>
<feature type="transmembrane region" description="Helical" evidence="6">
    <location>
        <begin position="328"/>
        <end position="346"/>
    </location>
</feature>
<evidence type="ECO:0000256" key="6">
    <source>
        <dbReference type="SAM" id="Phobius"/>
    </source>
</evidence>